<feature type="region of interest" description="Disordered" evidence="1">
    <location>
        <begin position="1"/>
        <end position="66"/>
    </location>
</feature>
<feature type="compositionally biased region" description="Basic and acidic residues" evidence="1">
    <location>
        <begin position="30"/>
        <end position="43"/>
    </location>
</feature>
<organism evidence="2">
    <name type="scientific">uncultured Gemmatimonadaceae bacterium</name>
    <dbReference type="NCBI Taxonomy" id="246130"/>
    <lineage>
        <taxon>Bacteria</taxon>
        <taxon>Pseudomonadati</taxon>
        <taxon>Gemmatimonadota</taxon>
        <taxon>Gemmatimonadia</taxon>
        <taxon>Gemmatimonadales</taxon>
        <taxon>Gemmatimonadaceae</taxon>
        <taxon>environmental samples</taxon>
    </lineage>
</organism>
<dbReference type="AlphaFoldDB" id="A0A6J4L037"/>
<reference evidence="2" key="1">
    <citation type="submission" date="2020-02" db="EMBL/GenBank/DDBJ databases">
        <authorList>
            <person name="Meier V. D."/>
        </authorList>
    </citation>
    <scope>NUCLEOTIDE SEQUENCE</scope>
    <source>
        <strain evidence="2">AVDCRST_MAG40</strain>
    </source>
</reference>
<accession>A0A6J4L037</accession>
<feature type="non-terminal residue" evidence="2">
    <location>
        <position position="1"/>
    </location>
</feature>
<proteinExistence type="predicted"/>
<gene>
    <name evidence="2" type="ORF">AVDCRST_MAG40-1365</name>
</gene>
<evidence type="ECO:0000313" key="2">
    <source>
        <dbReference type="EMBL" id="CAA9318832.1"/>
    </source>
</evidence>
<sequence length="66" mass="6894">ELRRAAPAVPRAAGLRDGRALPGRGAALRDAAHRGGGRGDRLRRGAGPGVGGRAHREERPPRHHGP</sequence>
<dbReference type="EMBL" id="CADCTX010000426">
    <property type="protein sequence ID" value="CAA9318832.1"/>
    <property type="molecule type" value="Genomic_DNA"/>
</dbReference>
<feature type="non-terminal residue" evidence="2">
    <location>
        <position position="66"/>
    </location>
</feature>
<protein>
    <submittedName>
        <fullName evidence="2">Uncharacterized protein</fullName>
    </submittedName>
</protein>
<feature type="compositionally biased region" description="Low complexity" evidence="1">
    <location>
        <begin position="1"/>
        <end position="13"/>
    </location>
</feature>
<evidence type="ECO:0000256" key="1">
    <source>
        <dbReference type="SAM" id="MobiDB-lite"/>
    </source>
</evidence>
<name>A0A6J4L037_9BACT</name>